<evidence type="ECO:0000256" key="4">
    <source>
        <dbReference type="ARBA" id="ARBA00023163"/>
    </source>
</evidence>
<dbReference type="Pfam" id="PF01852">
    <property type="entry name" value="START"/>
    <property type="match status" value="1"/>
</dbReference>
<keyword evidence="8" id="KW-1185">Reference proteome</keyword>
<accession>A0A7J6VM31</accession>
<keyword evidence="3 7" id="KW-0371">Homeobox</keyword>
<evidence type="ECO:0000256" key="2">
    <source>
        <dbReference type="ARBA" id="ARBA00023125"/>
    </source>
</evidence>
<evidence type="ECO:0000313" key="8">
    <source>
        <dbReference type="Proteomes" id="UP000554482"/>
    </source>
</evidence>
<evidence type="ECO:0000256" key="3">
    <source>
        <dbReference type="ARBA" id="ARBA00023155"/>
    </source>
</evidence>
<reference evidence="7 8" key="1">
    <citation type="submission" date="2020-06" db="EMBL/GenBank/DDBJ databases">
        <title>Transcriptomic and genomic resources for Thalictrum thalictroides and T. hernandezii: Facilitating candidate gene discovery in an emerging model plant lineage.</title>
        <authorList>
            <person name="Arias T."/>
            <person name="Riano-Pachon D.M."/>
            <person name="Di Stilio V.S."/>
        </authorList>
    </citation>
    <scope>NUCLEOTIDE SEQUENCE [LARGE SCALE GENOMIC DNA]</scope>
    <source>
        <strain evidence="8">cv. WT478/WT964</strain>
        <tissue evidence="7">Leaves</tissue>
    </source>
</reference>
<dbReference type="InterPro" id="IPR057993">
    <property type="entry name" value="HD-Zip_IV_C"/>
</dbReference>
<feature type="domain" description="START" evidence="6">
    <location>
        <begin position="1"/>
        <end position="147"/>
    </location>
</feature>
<gene>
    <name evidence="7" type="ORF">FRX31_024765</name>
</gene>
<dbReference type="OrthoDB" id="6159439at2759"/>
<keyword evidence="4" id="KW-0804">Transcription</keyword>
<evidence type="ECO:0000313" key="7">
    <source>
        <dbReference type="EMBL" id="KAF5185648.1"/>
    </source>
</evidence>
<sequence>ESWSTMFSAIVARAEQIEVLSTGSSETFNGMLQLIQAEYQVLSIGLPTRQNSFLRYCKQHGPKIWAVVDVPADYFHPFRLTSSQRWPSGCLIKEKPMGCSKVTWIDHVEVNGQILNYMYQPLVDSGFAYGAKRWIAILQRQSERLAFLMASNNLCGEFGVISTDGKTRRSLLRLAERMVTSFCSGFGSSYSWNARPDSTIGHGMIQTRMTVDDPLCGTGTAVTAAASYCLRVKPDRLFDYLLNKNFRNEWDFSSFGGLVKQTAHVFLGNHPGNCVSLLRIDDAVTGLPKSVILIESNTDVTGSQIVYTPLCINTMQELLNGGNPETVFIFPSGFNIHPGPVLEDGSSSSSLVTFSLKALIDSKEVANSSQRVQTKIEKAVMDTISRIESALARSQFN</sequence>
<feature type="non-terminal residue" evidence="7">
    <location>
        <position position="1"/>
    </location>
</feature>
<keyword evidence="5" id="KW-0539">Nucleus</keyword>
<name>A0A7J6VM31_THATH</name>
<dbReference type="GO" id="GO:0008289">
    <property type="term" value="F:lipid binding"/>
    <property type="evidence" value="ECO:0007669"/>
    <property type="project" value="InterPro"/>
</dbReference>
<dbReference type="SUPFAM" id="SSF55961">
    <property type="entry name" value="Bet v1-like"/>
    <property type="match status" value="2"/>
</dbReference>
<dbReference type="InterPro" id="IPR002913">
    <property type="entry name" value="START_lipid-bd_dom"/>
</dbReference>
<organism evidence="7 8">
    <name type="scientific">Thalictrum thalictroides</name>
    <name type="common">Rue-anemone</name>
    <name type="synonym">Anemone thalictroides</name>
    <dbReference type="NCBI Taxonomy" id="46969"/>
    <lineage>
        <taxon>Eukaryota</taxon>
        <taxon>Viridiplantae</taxon>
        <taxon>Streptophyta</taxon>
        <taxon>Embryophyta</taxon>
        <taxon>Tracheophyta</taxon>
        <taxon>Spermatophyta</taxon>
        <taxon>Magnoliopsida</taxon>
        <taxon>Ranunculales</taxon>
        <taxon>Ranunculaceae</taxon>
        <taxon>Thalictroideae</taxon>
        <taxon>Thalictrum</taxon>
    </lineage>
</organism>
<dbReference type="GO" id="GO:0003677">
    <property type="term" value="F:DNA binding"/>
    <property type="evidence" value="ECO:0007669"/>
    <property type="project" value="UniProtKB-KW"/>
</dbReference>
<dbReference type="PANTHER" id="PTHR45654">
    <property type="entry name" value="HOMEOBOX-LEUCINE ZIPPER PROTEIN MERISTEM L1"/>
    <property type="match status" value="1"/>
</dbReference>
<dbReference type="InterPro" id="IPR042160">
    <property type="entry name" value="HD-Zip_IV"/>
</dbReference>
<dbReference type="PANTHER" id="PTHR45654:SF77">
    <property type="entry name" value="HOMEOBOX-LEUCINE ZIPPER PROTEIN MERISTEM L1"/>
    <property type="match status" value="1"/>
</dbReference>
<evidence type="ECO:0000256" key="1">
    <source>
        <dbReference type="ARBA" id="ARBA00023015"/>
    </source>
</evidence>
<protein>
    <submittedName>
        <fullName evidence="7">Homeobox-leucine zipper protein hdg2</fullName>
    </submittedName>
</protein>
<keyword evidence="2 7" id="KW-0238">DNA-binding</keyword>
<keyword evidence="1" id="KW-0805">Transcription regulation</keyword>
<dbReference type="EMBL" id="JABWDY010030402">
    <property type="protein sequence ID" value="KAF5185648.1"/>
    <property type="molecule type" value="Genomic_DNA"/>
</dbReference>
<dbReference type="PROSITE" id="PS50848">
    <property type="entry name" value="START"/>
    <property type="match status" value="1"/>
</dbReference>
<comment type="caution">
    <text evidence="7">The sequence shown here is derived from an EMBL/GenBank/DDBJ whole genome shotgun (WGS) entry which is preliminary data.</text>
</comment>
<dbReference type="Proteomes" id="UP000554482">
    <property type="component" value="Unassembled WGS sequence"/>
</dbReference>
<evidence type="ECO:0000256" key="5">
    <source>
        <dbReference type="ARBA" id="ARBA00023242"/>
    </source>
</evidence>
<proteinExistence type="predicted"/>
<dbReference type="Pfam" id="PF25797">
    <property type="entry name" value="PDF2_C"/>
    <property type="match status" value="1"/>
</dbReference>
<evidence type="ECO:0000259" key="6">
    <source>
        <dbReference type="PROSITE" id="PS50848"/>
    </source>
</evidence>
<dbReference type="AlphaFoldDB" id="A0A7J6VM31"/>